<evidence type="ECO:0000256" key="1">
    <source>
        <dbReference type="ARBA" id="ARBA00000900"/>
    </source>
</evidence>
<dbReference type="GO" id="GO:0043023">
    <property type="term" value="F:ribosomal large subunit binding"/>
    <property type="evidence" value="ECO:0007669"/>
    <property type="project" value="TreeGrafter"/>
</dbReference>
<dbReference type="GO" id="GO:1990112">
    <property type="term" value="C:RQC complex"/>
    <property type="evidence" value="ECO:0007669"/>
    <property type="project" value="UniProtKB-UniRule"/>
</dbReference>
<evidence type="ECO:0000256" key="11">
    <source>
        <dbReference type="ARBA" id="ARBA00022771"/>
    </source>
</evidence>
<comment type="similarity">
    <text evidence="4 15">Belongs to the LTN1 family.</text>
</comment>
<organism evidence="18">
    <name type="scientific">Heterosigma akashiwo</name>
    <name type="common">Chromophytic alga</name>
    <name type="synonym">Heterosigma carterae</name>
    <dbReference type="NCBI Taxonomy" id="2829"/>
    <lineage>
        <taxon>Eukaryota</taxon>
        <taxon>Sar</taxon>
        <taxon>Stramenopiles</taxon>
        <taxon>Ochrophyta</taxon>
        <taxon>Raphidophyceae</taxon>
        <taxon>Chattonellales</taxon>
        <taxon>Chattonellaceae</taxon>
        <taxon>Heterosigma</taxon>
    </lineage>
</organism>
<dbReference type="GO" id="GO:0005829">
    <property type="term" value="C:cytosol"/>
    <property type="evidence" value="ECO:0007669"/>
    <property type="project" value="UniProtKB-SubCell"/>
</dbReference>
<comment type="catalytic activity">
    <reaction evidence="1 15">
        <text>S-ubiquitinyl-[E2 ubiquitin-conjugating enzyme]-L-cysteine + [acceptor protein]-L-lysine = [E2 ubiquitin-conjugating enzyme]-L-cysteine + N(6)-ubiquitinyl-[acceptor protein]-L-lysine.</text>
        <dbReference type="EC" id="2.3.2.27"/>
    </reaction>
</comment>
<dbReference type="PROSITE" id="PS51292">
    <property type="entry name" value="ZF_RING_CH"/>
    <property type="match status" value="1"/>
</dbReference>
<dbReference type="GO" id="GO:0008270">
    <property type="term" value="F:zinc ion binding"/>
    <property type="evidence" value="ECO:0007669"/>
    <property type="project" value="UniProtKB-KW"/>
</dbReference>
<evidence type="ECO:0000256" key="15">
    <source>
        <dbReference type="RuleBase" id="RU367090"/>
    </source>
</evidence>
<feature type="domain" description="RING-type" evidence="16">
    <location>
        <begin position="315"/>
        <end position="362"/>
    </location>
</feature>
<comment type="subunit">
    <text evidence="15">Component of the ribosome quality control complex (RQC).</text>
</comment>
<keyword evidence="8 15" id="KW-0808">Transferase</keyword>
<evidence type="ECO:0000259" key="17">
    <source>
        <dbReference type="PROSITE" id="PS51292"/>
    </source>
</evidence>
<keyword evidence="12 15" id="KW-0833">Ubl conjugation pathway</keyword>
<dbReference type="FunFam" id="3.30.40.10:FF:000038">
    <property type="entry name" value="E3 ubiquitin-protein ligase listerin"/>
    <property type="match status" value="1"/>
</dbReference>
<comment type="subcellular location">
    <subcellularLocation>
        <location evidence="2">Cytoplasm</location>
        <location evidence="2">Cytosol</location>
    </subcellularLocation>
</comment>
<evidence type="ECO:0000256" key="13">
    <source>
        <dbReference type="ARBA" id="ARBA00022833"/>
    </source>
</evidence>
<dbReference type="GO" id="GO:0061630">
    <property type="term" value="F:ubiquitin protein ligase activity"/>
    <property type="evidence" value="ECO:0007669"/>
    <property type="project" value="UniProtKB-UniRule"/>
</dbReference>
<dbReference type="PROSITE" id="PS50089">
    <property type="entry name" value="ZF_RING_2"/>
    <property type="match status" value="1"/>
</dbReference>
<dbReference type="UniPathway" id="UPA00143"/>
<proteinExistence type="inferred from homology"/>
<evidence type="ECO:0000256" key="12">
    <source>
        <dbReference type="ARBA" id="ARBA00022786"/>
    </source>
</evidence>
<evidence type="ECO:0000256" key="10">
    <source>
        <dbReference type="ARBA" id="ARBA00022737"/>
    </source>
</evidence>
<keyword evidence="10" id="KW-0677">Repeat</keyword>
<evidence type="ECO:0000256" key="8">
    <source>
        <dbReference type="ARBA" id="ARBA00022679"/>
    </source>
</evidence>
<dbReference type="PANTHER" id="PTHR12389:SF0">
    <property type="entry name" value="E3 UBIQUITIN-PROTEIN LIGASE LISTERIN"/>
    <property type="match status" value="1"/>
</dbReference>
<dbReference type="InterPro" id="IPR039804">
    <property type="entry name" value="RING-CH-C4HC3_LTN1"/>
</dbReference>
<dbReference type="Pfam" id="PF23009">
    <property type="entry name" value="UBC_like"/>
    <property type="match status" value="1"/>
</dbReference>
<dbReference type="AlphaFoldDB" id="A0A7S4DAB1"/>
<dbReference type="Gene3D" id="3.30.40.10">
    <property type="entry name" value="Zinc/RING finger domain, C3HC4 (zinc finger)"/>
    <property type="match status" value="1"/>
</dbReference>
<dbReference type="InterPro" id="IPR054478">
    <property type="entry name" value="LTN1_UBC"/>
</dbReference>
<dbReference type="InterPro" id="IPR039795">
    <property type="entry name" value="LTN1/Rkr1"/>
</dbReference>
<evidence type="ECO:0000259" key="16">
    <source>
        <dbReference type="PROSITE" id="PS50089"/>
    </source>
</evidence>
<comment type="function">
    <text evidence="15">E3 ubiquitin-protein ligase. Component of the ribosome quality control complex (RQC), a ribosome-associated complex that mediates ubiquitination and extraction of incompletely synthesized nascent chains for proteasomal degradation.</text>
</comment>
<keyword evidence="13 15" id="KW-0862">Zinc</keyword>
<dbReference type="SMART" id="SM01197">
    <property type="entry name" value="FANCL_C"/>
    <property type="match status" value="1"/>
</dbReference>
<dbReference type="InterPro" id="IPR001841">
    <property type="entry name" value="Znf_RING"/>
</dbReference>
<dbReference type="Pfam" id="PF22999">
    <property type="entry name" value="LTN1_E3_ligase_6th"/>
    <property type="match status" value="1"/>
</dbReference>
<dbReference type="EMBL" id="HBIU01036390">
    <property type="protein sequence ID" value="CAE0637948.1"/>
    <property type="molecule type" value="Transcribed_RNA"/>
</dbReference>
<dbReference type="InterPro" id="IPR013083">
    <property type="entry name" value="Znf_RING/FYVE/PHD"/>
</dbReference>
<evidence type="ECO:0000256" key="5">
    <source>
        <dbReference type="ARBA" id="ARBA00012483"/>
    </source>
</evidence>
<dbReference type="GO" id="GO:1990116">
    <property type="term" value="P:ribosome-associated ubiquitin-dependent protein catabolic process"/>
    <property type="evidence" value="ECO:0007669"/>
    <property type="project" value="UniProtKB-UniRule"/>
</dbReference>
<dbReference type="GO" id="GO:0016567">
    <property type="term" value="P:protein ubiquitination"/>
    <property type="evidence" value="ECO:0007669"/>
    <property type="project" value="UniProtKB-UniPathway"/>
</dbReference>
<dbReference type="CDD" id="cd16491">
    <property type="entry name" value="RING-CH-C4HC3_LTN1"/>
    <property type="match status" value="1"/>
</dbReference>
<name>A0A7S4DAB1_HETAK</name>
<dbReference type="GO" id="GO:0072344">
    <property type="term" value="P:rescue of stalled ribosome"/>
    <property type="evidence" value="ECO:0007669"/>
    <property type="project" value="UniProtKB-UniRule"/>
</dbReference>
<evidence type="ECO:0000313" key="18">
    <source>
        <dbReference type="EMBL" id="CAE0637948.1"/>
    </source>
</evidence>
<keyword evidence="11 14" id="KW-0863">Zinc-finger</keyword>
<evidence type="ECO:0000256" key="6">
    <source>
        <dbReference type="ARBA" id="ARBA00017157"/>
    </source>
</evidence>
<evidence type="ECO:0000256" key="4">
    <source>
        <dbReference type="ARBA" id="ARBA00007997"/>
    </source>
</evidence>
<keyword evidence="7" id="KW-0963">Cytoplasm</keyword>
<gene>
    <name evidence="18" type="ORF">HAKA00212_LOCUS16725</name>
</gene>
<reference evidence="18" key="1">
    <citation type="submission" date="2021-01" db="EMBL/GenBank/DDBJ databases">
        <authorList>
            <person name="Corre E."/>
            <person name="Pelletier E."/>
            <person name="Niang G."/>
            <person name="Scheremetjew M."/>
            <person name="Finn R."/>
            <person name="Kale V."/>
            <person name="Holt S."/>
            <person name="Cochrane G."/>
            <person name="Meng A."/>
            <person name="Brown T."/>
            <person name="Cohen L."/>
        </authorList>
    </citation>
    <scope>NUCLEOTIDE SEQUENCE</scope>
    <source>
        <strain evidence="18">CCMP3107</strain>
    </source>
</reference>
<evidence type="ECO:0000256" key="9">
    <source>
        <dbReference type="ARBA" id="ARBA00022723"/>
    </source>
</evidence>
<evidence type="ECO:0000256" key="3">
    <source>
        <dbReference type="ARBA" id="ARBA00004906"/>
    </source>
</evidence>
<dbReference type="SUPFAM" id="SSF57850">
    <property type="entry name" value="RING/U-box"/>
    <property type="match status" value="1"/>
</dbReference>
<dbReference type="InterPro" id="IPR054477">
    <property type="entry name" value="LTN1_E3_ligase_6th"/>
</dbReference>
<sequence length="365" mass="42246">MKIFEDVERAERQRDIEIACRILPVQLRSYLESFKSFKDLLKFRIMRDYNTCMHNDEDLMPEDTDEEVLPCIEEKIFLLACLLLMDFVASVDDSDDLAKGALSSYVSHIRLIPMIVEICFVNMQEKQLNKFKVPNLSAMVVSEMDLAAEDSKDMMPFCMKVFYQTVEAFPALVRHWWSHDCRRGLNGRVSRFTEEHVGPMIMQREIDKIREAEANGKWGDTSEMTVRGSKVSREVTATYMKDECSLEVVIKVPASYPLANVEVNCTRRLGVAEGRWRRWVLQIVTLLGTQDGSVLDAVLLWKQNVDREFEGVDPCPICFSILYPKDHALPTLPCKTCQNKFHSACLYKWFHTSRKNKCPLCQQPF</sequence>
<dbReference type="EC" id="2.3.2.27" evidence="5 15"/>
<protein>
    <recommendedName>
        <fullName evidence="6 15">E3 ubiquitin-protein ligase listerin</fullName>
        <ecNumber evidence="5 15">2.3.2.27</ecNumber>
    </recommendedName>
    <alternativeName>
        <fullName evidence="15">RING-type E3 ubiquitin transferase listerin</fullName>
    </alternativeName>
</protein>
<feature type="domain" description="RING-CH-type" evidence="17">
    <location>
        <begin position="307"/>
        <end position="365"/>
    </location>
</feature>
<evidence type="ECO:0000256" key="2">
    <source>
        <dbReference type="ARBA" id="ARBA00004514"/>
    </source>
</evidence>
<dbReference type="PANTHER" id="PTHR12389">
    <property type="entry name" value="ZINC FINGER PROTEIN 294"/>
    <property type="match status" value="1"/>
</dbReference>
<dbReference type="Pfam" id="PF13639">
    <property type="entry name" value="zf-RING_2"/>
    <property type="match status" value="1"/>
</dbReference>
<accession>A0A7S4DAB1</accession>
<dbReference type="InterPro" id="IPR011016">
    <property type="entry name" value="Znf_RING-CH"/>
</dbReference>
<keyword evidence="9 15" id="KW-0479">Metal-binding</keyword>
<comment type="pathway">
    <text evidence="3 15">Protein modification; protein ubiquitination.</text>
</comment>
<evidence type="ECO:0000256" key="14">
    <source>
        <dbReference type="PROSITE-ProRule" id="PRU00175"/>
    </source>
</evidence>
<evidence type="ECO:0000256" key="7">
    <source>
        <dbReference type="ARBA" id="ARBA00022490"/>
    </source>
</evidence>